<gene>
    <name evidence="1" type="ORF">BCF44_124104</name>
</gene>
<proteinExistence type="predicted"/>
<dbReference type="Proteomes" id="UP000256269">
    <property type="component" value="Unassembled WGS sequence"/>
</dbReference>
<name>A0A3E0GVB8_9PSEU</name>
<evidence type="ECO:0000313" key="2">
    <source>
        <dbReference type="Proteomes" id="UP000256269"/>
    </source>
</evidence>
<evidence type="ECO:0000313" key="1">
    <source>
        <dbReference type="EMBL" id="REH29677.1"/>
    </source>
</evidence>
<keyword evidence="2" id="KW-1185">Reference proteome</keyword>
<comment type="caution">
    <text evidence="1">The sequence shown here is derived from an EMBL/GenBank/DDBJ whole genome shotgun (WGS) entry which is preliminary data.</text>
</comment>
<dbReference type="EMBL" id="QUNO01000024">
    <property type="protein sequence ID" value="REH29677.1"/>
    <property type="molecule type" value="Genomic_DNA"/>
</dbReference>
<reference evidence="1 2" key="1">
    <citation type="submission" date="2018-08" db="EMBL/GenBank/DDBJ databases">
        <title>Genomic Encyclopedia of Archaeal and Bacterial Type Strains, Phase II (KMG-II): from individual species to whole genera.</title>
        <authorList>
            <person name="Goeker M."/>
        </authorList>
    </citation>
    <scope>NUCLEOTIDE SEQUENCE [LARGE SCALE GENOMIC DNA]</scope>
    <source>
        <strain evidence="1 2">DSM 45791</strain>
    </source>
</reference>
<dbReference type="RefSeq" id="WP_116181217.1">
    <property type="nucleotide sequence ID" value="NZ_CP144375.1"/>
</dbReference>
<protein>
    <submittedName>
        <fullName evidence="1">Uncharacterized protein</fullName>
    </submittedName>
</protein>
<sequence length="64" mass="7121">MRLATVAAELPTPLTDVHDRELTLRGDFRLADFRFRRADEGDAPGRGSGGVGLVPVSRLRNWCR</sequence>
<accession>A0A3E0GVB8</accession>
<dbReference type="AlphaFoldDB" id="A0A3E0GVB8"/>
<organism evidence="1 2">
    <name type="scientific">Kutzneria buriramensis</name>
    <dbReference type="NCBI Taxonomy" id="1045776"/>
    <lineage>
        <taxon>Bacteria</taxon>
        <taxon>Bacillati</taxon>
        <taxon>Actinomycetota</taxon>
        <taxon>Actinomycetes</taxon>
        <taxon>Pseudonocardiales</taxon>
        <taxon>Pseudonocardiaceae</taxon>
        <taxon>Kutzneria</taxon>
    </lineage>
</organism>